<dbReference type="AlphaFoldDB" id="A0A4R8ZE14"/>
<keyword evidence="1" id="KW-0805">Transcription regulation</keyword>
<dbReference type="SUPFAM" id="SSF46785">
    <property type="entry name" value="Winged helix' DNA-binding domain"/>
    <property type="match status" value="1"/>
</dbReference>
<evidence type="ECO:0000313" key="5">
    <source>
        <dbReference type="EMBL" id="TFD24017.1"/>
    </source>
</evidence>
<dbReference type="OrthoDB" id="8635520at2"/>
<proteinExistence type="predicted"/>
<dbReference type="EMBL" id="SOGT01000015">
    <property type="protein sequence ID" value="TFD24017.1"/>
    <property type="molecule type" value="Genomic_DNA"/>
</dbReference>
<dbReference type="Proteomes" id="UP000298424">
    <property type="component" value="Unassembled WGS sequence"/>
</dbReference>
<dbReference type="GO" id="GO:0006950">
    <property type="term" value="P:response to stress"/>
    <property type="evidence" value="ECO:0007669"/>
    <property type="project" value="TreeGrafter"/>
</dbReference>
<reference evidence="5 6" key="1">
    <citation type="submission" date="2019-03" db="EMBL/GenBank/DDBJ databases">
        <title>Genomics of glacier-inhabiting Cryobacterium strains.</title>
        <authorList>
            <person name="Liu Q."/>
            <person name="Xin Y.-H."/>
        </authorList>
    </citation>
    <scope>NUCLEOTIDE SEQUENCE [LARGE SCALE GENOMIC DNA]</scope>
    <source>
        <strain evidence="5 6">TMT1-1</strain>
    </source>
</reference>
<protein>
    <submittedName>
        <fullName evidence="5">MarR family transcriptional regulator</fullName>
    </submittedName>
</protein>
<dbReference type="InterPro" id="IPR036388">
    <property type="entry name" value="WH-like_DNA-bd_sf"/>
</dbReference>
<dbReference type="GO" id="GO:0003700">
    <property type="term" value="F:DNA-binding transcription factor activity"/>
    <property type="evidence" value="ECO:0007669"/>
    <property type="project" value="InterPro"/>
</dbReference>
<dbReference type="GO" id="GO:0003677">
    <property type="term" value="F:DNA binding"/>
    <property type="evidence" value="ECO:0007669"/>
    <property type="project" value="UniProtKB-KW"/>
</dbReference>
<dbReference type="Pfam" id="PF01047">
    <property type="entry name" value="MarR"/>
    <property type="match status" value="1"/>
</dbReference>
<sequence>MSKKYPIERCSFRLERKKVQASPSDGATLPVDGPNIQLVSQANQLFTGHIERRLRGHGISLDQWRVLSYLFDHTASPMAELAAATNITGPTLTRVVDQLIEMALCYRNVDSADRRRVLAYLSKRGRSVVRELLPLIHEAEAEVTSHLSPKENRELIRLLAHLVGGTAQNRPTI</sequence>
<comment type="caution">
    <text evidence="5">The sequence shown here is derived from an EMBL/GenBank/DDBJ whole genome shotgun (WGS) entry which is preliminary data.</text>
</comment>
<feature type="domain" description="HTH marR-type" evidence="4">
    <location>
        <begin position="32"/>
        <end position="164"/>
    </location>
</feature>
<keyword evidence="2" id="KW-0238">DNA-binding</keyword>
<dbReference type="InterPro" id="IPR000835">
    <property type="entry name" value="HTH_MarR-typ"/>
</dbReference>
<dbReference type="InterPro" id="IPR036390">
    <property type="entry name" value="WH_DNA-bd_sf"/>
</dbReference>
<keyword evidence="6" id="KW-1185">Reference proteome</keyword>
<evidence type="ECO:0000256" key="3">
    <source>
        <dbReference type="ARBA" id="ARBA00023163"/>
    </source>
</evidence>
<dbReference type="PANTHER" id="PTHR33164:SF64">
    <property type="entry name" value="TRANSCRIPTIONAL REGULATOR SLYA"/>
    <property type="match status" value="1"/>
</dbReference>
<keyword evidence="3" id="KW-0804">Transcription</keyword>
<evidence type="ECO:0000259" key="4">
    <source>
        <dbReference type="PROSITE" id="PS50995"/>
    </source>
</evidence>
<evidence type="ECO:0000256" key="1">
    <source>
        <dbReference type="ARBA" id="ARBA00023015"/>
    </source>
</evidence>
<dbReference type="InterPro" id="IPR039422">
    <property type="entry name" value="MarR/SlyA-like"/>
</dbReference>
<evidence type="ECO:0000313" key="6">
    <source>
        <dbReference type="Proteomes" id="UP000298424"/>
    </source>
</evidence>
<dbReference type="PRINTS" id="PR00598">
    <property type="entry name" value="HTHMARR"/>
</dbReference>
<dbReference type="SMART" id="SM00347">
    <property type="entry name" value="HTH_MARR"/>
    <property type="match status" value="1"/>
</dbReference>
<name>A0A4R8ZE14_9MICO</name>
<dbReference type="PROSITE" id="PS50995">
    <property type="entry name" value="HTH_MARR_2"/>
    <property type="match status" value="1"/>
</dbReference>
<evidence type="ECO:0000256" key="2">
    <source>
        <dbReference type="ARBA" id="ARBA00023125"/>
    </source>
</evidence>
<dbReference type="PANTHER" id="PTHR33164">
    <property type="entry name" value="TRANSCRIPTIONAL REGULATOR, MARR FAMILY"/>
    <property type="match status" value="1"/>
</dbReference>
<organism evidence="5 6">
    <name type="scientific">Cryobacterium lyxosi</name>
    <dbReference type="NCBI Taxonomy" id="1259228"/>
    <lineage>
        <taxon>Bacteria</taxon>
        <taxon>Bacillati</taxon>
        <taxon>Actinomycetota</taxon>
        <taxon>Actinomycetes</taxon>
        <taxon>Micrococcales</taxon>
        <taxon>Microbacteriaceae</taxon>
        <taxon>Cryobacterium</taxon>
    </lineage>
</organism>
<gene>
    <name evidence="5" type="ORF">E3T27_14695</name>
</gene>
<dbReference type="Gene3D" id="1.10.10.10">
    <property type="entry name" value="Winged helix-like DNA-binding domain superfamily/Winged helix DNA-binding domain"/>
    <property type="match status" value="1"/>
</dbReference>
<accession>A0A4R8ZE14</accession>